<evidence type="ECO:0000256" key="3">
    <source>
        <dbReference type="ARBA" id="ARBA00022898"/>
    </source>
</evidence>
<name>A0ABT9UUI8_9FIRM</name>
<keyword evidence="4 7" id="KW-0456">Lyase</keyword>
<comment type="caution">
    <text evidence="7">The sequence shown here is derived from an EMBL/GenBank/DDBJ whole genome shotgun (WGS) entry which is preliminary data.</text>
</comment>
<gene>
    <name evidence="7" type="ORF">J2S18_001921</name>
</gene>
<dbReference type="SUPFAM" id="SSF53383">
    <property type="entry name" value="PLP-dependent transferases"/>
    <property type="match status" value="1"/>
</dbReference>
<reference evidence="7 8" key="1">
    <citation type="submission" date="2023-07" db="EMBL/GenBank/DDBJ databases">
        <title>Genomic Encyclopedia of Type Strains, Phase IV (KMG-IV): sequencing the most valuable type-strain genomes for metagenomic binning, comparative biology and taxonomic classification.</title>
        <authorList>
            <person name="Goeker M."/>
        </authorList>
    </citation>
    <scope>NUCLEOTIDE SEQUENCE [LARGE SCALE GENOMIC DNA]</scope>
    <source>
        <strain evidence="7 8">DSM 20694</strain>
    </source>
</reference>
<dbReference type="EMBL" id="JAUSUF010000006">
    <property type="protein sequence ID" value="MDQ0149985.1"/>
    <property type="molecule type" value="Genomic_DNA"/>
</dbReference>
<dbReference type="Gene3D" id="3.90.1150.10">
    <property type="entry name" value="Aspartate Aminotransferase, domain 1"/>
    <property type="match status" value="1"/>
</dbReference>
<feature type="domain" description="Aminotransferase class I/classII large" evidence="6">
    <location>
        <begin position="41"/>
        <end position="382"/>
    </location>
</feature>
<dbReference type="PANTHER" id="PTHR43525:SF1">
    <property type="entry name" value="PROTEIN MALY"/>
    <property type="match status" value="1"/>
</dbReference>
<dbReference type="InterPro" id="IPR015422">
    <property type="entry name" value="PyrdxlP-dep_Trfase_small"/>
</dbReference>
<dbReference type="GO" id="GO:0047804">
    <property type="term" value="F:cysteine-S-conjugate beta-lyase activity"/>
    <property type="evidence" value="ECO:0007669"/>
    <property type="project" value="UniProtKB-EC"/>
</dbReference>
<dbReference type="EC" id="4.4.1.13" evidence="2"/>
<sequence>MYNFSEILERKKNNSKKWNEEYIQKRFEGACKPYYPLFIADMDYKLPKNIIENINKFISKGDFGYYDIKDEFKYSIINWYNKTQNLNINKNDIIPTTGALTTTYAIINEVVKKDGKAMIFTPVYGPFKDIVLNNGLKLIKEKLEIKNGKYYINFERVKETVEKENISCILFCNPHNPSGRIWNENEIKKLLEIAREKDILVISDEVHGDLVLYDNKFSSMYALKNIYDKFIVIGSPNKTFNIASLNVGYSLIPNEEIREKVVNGLNKRKLHVNRVGEEASNICYNIGFTWVKELIKEIEKNIEIVTSLLKNVDCNIMIPDAGYLVWVKFNKVKDSLEFSKKLAKETGVLLESGSRFVDNYKGYLRINVATSSKIIREGMEKIINYYEKI</sequence>
<dbReference type="RefSeq" id="WP_307486210.1">
    <property type="nucleotide sequence ID" value="NZ_JAUSUF010000006.1"/>
</dbReference>
<accession>A0ABT9UUI8</accession>
<dbReference type="InterPro" id="IPR015421">
    <property type="entry name" value="PyrdxlP-dep_Trfase_major"/>
</dbReference>
<dbReference type="Gene3D" id="3.40.640.10">
    <property type="entry name" value="Type I PLP-dependent aspartate aminotransferase-like (Major domain)"/>
    <property type="match status" value="1"/>
</dbReference>
<keyword evidence="3" id="KW-0663">Pyridoxal phosphate</keyword>
<proteinExistence type="inferred from homology"/>
<evidence type="ECO:0000313" key="7">
    <source>
        <dbReference type="EMBL" id="MDQ0149985.1"/>
    </source>
</evidence>
<evidence type="ECO:0000256" key="2">
    <source>
        <dbReference type="ARBA" id="ARBA00012224"/>
    </source>
</evidence>
<dbReference type="PANTHER" id="PTHR43525">
    <property type="entry name" value="PROTEIN MALY"/>
    <property type="match status" value="1"/>
</dbReference>
<dbReference type="InterPro" id="IPR004839">
    <property type="entry name" value="Aminotransferase_I/II_large"/>
</dbReference>
<evidence type="ECO:0000313" key="8">
    <source>
        <dbReference type="Proteomes" id="UP001228504"/>
    </source>
</evidence>
<dbReference type="Pfam" id="PF00155">
    <property type="entry name" value="Aminotran_1_2"/>
    <property type="match status" value="1"/>
</dbReference>
<evidence type="ECO:0000256" key="4">
    <source>
        <dbReference type="ARBA" id="ARBA00023239"/>
    </source>
</evidence>
<evidence type="ECO:0000256" key="5">
    <source>
        <dbReference type="ARBA" id="ARBA00037974"/>
    </source>
</evidence>
<dbReference type="InterPro" id="IPR015424">
    <property type="entry name" value="PyrdxlP-dep_Trfase"/>
</dbReference>
<comment type="similarity">
    <text evidence="5">Belongs to the class-II pyridoxal-phosphate-dependent aminotransferase family. MalY/PatB cystathionine beta-lyase subfamily.</text>
</comment>
<comment type="cofactor">
    <cofactor evidence="1">
        <name>pyridoxal 5'-phosphate</name>
        <dbReference type="ChEBI" id="CHEBI:597326"/>
    </cofactor>
</comment>
<keyword evidence="8" id="KW-1185">Reference proteome</keyword>
<dbReference type="CDD" id="cd00609">
    <property type="entry name" value="AAT_like"/>
    <property type="match status" value="1"/>
</dbReference>
<dbReference type="InterPro" id="IPR051798">
    <property type="entry name" value="Class-II_PLP-Dep_Aminotrans"/>
</dbReference>
<dbReference type="Proteomes" id="UP001228504">
    <property type="component" value="Unassembled WGS sequence"/>
</dbReference>
<protein>
    <recommendedName>
        <fullName evidence="2">cysteine-S-conjugate beta-lyase</fullName>
        <ecNumber evidence="2">4.4.1.13</ecNumber>
    </recommendedName>
</protein>
<organism evidence="7 8">
    <name type="scientific">Eubacterium multiforme</name>
    <dbReference type="NCBI Taxonomy" id="83339"/>
    <lineage>
        <taxon>Bacteria</taxon>
        <taxon>Bacillati</taxon>
        <taxon>Bacillota</taxon>
        <taxon>Clostridia</taxon>
        <taxon>Eubacteriales</taxon>
        <taxon>Eubacteriaceae</taxon>
        <taxon>Eubacterium</taxon>
    </lineage>
</organism>
<evidence type="ECO:0000259" key="6">
    <source>
        <dbReference type="Pfam" id="PF00155"/>
    </source>
</evidence>
<evidence type="ECO:0000256" key="1">
    <source>
        <dbReference type="ARBA" id="ARBA00001933"/>
    </source>
</evidence>